<dbReference type="PANTHER" id="PTHR36504:SF1">
    <property type="entry name" value="LIPOPOLYSACCHARIDE EXPORT SYSTEM PROTEIN LPTA"/>
    <property type="match status" value="1"/>
</dbReference>
<keyword evidence="1 4" id="KW-0813">Transport</keyword>
<keyword evidence="3 4" id="KW-0574">Periplasm</keyword>
<keyword evidence="7" id="KW-1185">Reference proteome</keyword>
<reference evidence="6 7" key="1">
    <citation type="submission" date="2017-01" db="EMBL/GenBank/DDBJ databases">
        <authorList>
            <person name="Mah S.A."/>
            <person name="Swanson W.J."/>
            <person name="Moy G.W."/>
            <person name="Vacquier V.D."/>
        </authorList>
    </citation>
    <scope>NUCLEOTIDE SEQUENCE [LARGE SCALE GENOMIC DNA]</scope>
    <source>
        <strain evidence="6 7">M9</strain>
    </source>
</reference>
<dbReference type="GO" id="GO:0043165">
    <property type="term" value="P:Gram-negative-bacterium-type cell outer membrane assembly"/>
    <property type="evidence" value="ECO:0007669"/>
    <property type="project" value="UniProtKB-UniRule"/>
</dbReference>
<dbReference type="RefSeq" id="WP_084178607.1">
    <property type="nucleotide sequence ID" value="NZ_CP023018.1"/>
</dbReference>
<dbReference type="PANTHER" id="PTHR36504">
    <property type="entry name" value="LIPOPOLYSACCHARIDE EXPORT SYSTEM PROTEIN LPTA"/>
    <property type="match status" value="1"/>
</dbReference>
<dbReference type="AlphaFoldDB" id="A0A1R3VUL0"/>
<gene>
    <name evidence="4" type="primary">lptA</name>
    <name evidence="6" type="ORF">SAMN05216526_0730</name>
</gene>
<evidence type="ECO:0000256" key="4">
    <source>
        <dbReference type="HAMAP-Rule" id="MF_01914"/>
    </source>
</evidence>
<dbReference type="EMBL" id="FTPK01000001">
    <property type="protein sequence ID" value="SIT66959.1"/>
    <property type="molecule type" value="Genomic_DNA"/>
</dbReference>
<dbReference type="GO" id="GO:0030288">
    <property type="term" value="C:outer membrane-bounded periplasmic space"/>
    <property type="evidence" value="ECO:0007669"/>
    <property type="project" value="TreeGrafter"/>
</dbReference>
<keyword evidence="2 4" id="KW-0732">Signal</keyword>
<feature type="signal peptide" evidence="4">
    <location>
        <begin position="1"/>
        <end position="25"/>
    </location>
</feature>
<dbReference type="GO" id="GO:0017089">
    <property type="term" value="F:glycolipid transfer activity"/>
    <property type="evidence" value="ECO:0007669"/>
    <property type="project" value="TreeGrafter"/>
</dbReference>
<dbReference type="STRING" id="233100.SAMN05216526_0730"/>
<feature type="domain" description="Organic solvent tolerance-like N-terminal" evidence="5">
    <location>
        <begin position="36"/>
        <end position="145"/>
    </location>
</feature>
<evidence type="ECO:0000256" key="1">
    <source>
        <dbReference type="ARBA" id="ARBA00022448"/>
    </source>
</evidence>
<evidence type="ECO:0000259" key="5">
    <source>
        <dbReference type="Pfam" id="PF03968"/>
    </source>
</evidence>
<dbReference type="Gene3D" id="2.60.450.10">
    <property type="entry name" value="Lipopolysaccharide (LPS) transport protein A like domain"/>
    <property type="match status" value="1"/>
</dbReference>
<comment type="function">
    <text evidence="4">Involved in the assembly of lipopolysaccharide (LPS). Required for the translocation of LPS from the inner membrane to the outer membrane. May form a bridge between the inner membrane and the outer membrane, via interactions with LptC and LptD, thereby facilitating LPS transfer across the periplasm.</text>
</comment>
<dbReference type="InterPro" id="IPR014340">
    <property type="entry name" value="LptA"/>
</dbReference>
<dbReference type="HAMAP" id="MF_01914">
    <property type="entry name" value="LPS_assembly_LptA"/>
    <property type="match status" value="1"/>
</dbReference>
<dbReference type="OrthoDB" id="9795964at2"/>
<evidence type="ECO:0000313" key="7">
    <source>
        <dbReference type="Proteomes" id="UP000223759"/>
    </source>
</evidence>
<accession>A0A1R3VUL0</accession>
<feature type="chain" id="PRO_5013409219" description="Lipopolysaccharide export system protein LptA" evidence="4">
    <location>
        <begin position="26"/>
        <end position="171"/>
    </location>
</feature>
<name>A0A1R3VUL0_9GAMM</name>
<dbReference type="GO" id="GO:0001530">
    <property type="term" value="F:lipopolysaccharide binding"/>
    <property type="evidence" value="ECO:0007669"/>
    <property type="project" value="InterPro"/>
</dbReference>
<protein>
    <recommendedName>
        <fullName evidence="4">Lipopolysaccharide export system protein LptA</fullName>
    </recommendedName>
</protein>
<dbReference type="InterPro" id="IPR005653">
    <property type="entry name" value="OstA-like_N"/>
</dbReference>
<comment type="subcellular location">
    <subcellularLocation>
        <location evidence="4">Periplasm</location>
    </subcellularLocation>
</comment>
<dbReference type="NCBIfam" id="TIGR03002">
    <property type="entry name" value="outer_YhbN_LptA"/>
    <property type="match status" value="1"/>
</dbReference>
<organism evidence="6 7">
    <name type="scientific">Ectothiorhodosinus mongolicus</name>
    <dbReference type="NCBI Taxonomy" id="233100"/>
    <lineage>
        <taxon>Bacteria</taxon>
        <taxon>Pseudomonadati</taxon>
        <taxon>Pseudomonadota</taxon>
        <taxon>Gammaproteobacteria</taxon>
        <taxon>Chromatiales</taxon>
        <taxon>Ectothiorhodospiraceae</taxon>
        <taxon>Ectothiorhodosinus</taxon>
    </lineage>
</organism>
<evidence type="ECO:0000256" key="2">
    <source>
        <dbReference type="ARBA" id="ARBA00022729"/>
    </source>
</evidence>
<proteinExistence type="inferred from homology"/>
<evidence type="ECO:0000313" key="6">
    <source>
        <dbReference type="EMBL" id="SIT66959.1"/>
    </source>
</evidence>
<dbReference type="InterPro" id="IPR052037">
    <property type="entry name" value="LPS_export_LptA"/>
</dbReference>
<dbReference type="Proteomes" id="UP000223759">
    <property type="component" value="Unassembled WGS sequence"/>
</dbReference>
<dbReference type="GO" id="GO:0015920">
    <property type="term" value="P:lipopolysaccharide transport"/>
    <property type="evidence" value="ECO:0007669"/>
    <property type="project" value="UniProtKB-UniRule"/>
</dbReference>
<dbReference type="GO" id="GO:0009279">
    <property type="term" value="C:cell outer membrane"/>
    <property type="evidence" value="ECO:0007669"/>
    <property type="project" value="TreeGrafter"/>
</dbReference>
<evidence type="ECO:0000256" key="3">
    <source>
        <dbReference type="ARBA" id="ARBA00022764"/>
    </source>
</evidence>
<comment type="similarity">
    <text evidence="4">Belongs to the LptA family.</text>
</comment>
<dbReference type="Pfam" id="PF03968">
    <property type="entry name" value="LptD_N"/>
    <property type="match status" value="1"/>
</dbReference>
<comment type="subunit">
    <text evidence="4">Component of the lipopolysaccharide transport and assembly complex.</text>
</comment>
<sequence precursor="true">MCRNKSSLFAVLALALLTAAQTVWAQNQNQRQLPIYIESDSATLDDQTGLAVYRGNVVITQGDTVITGDTVKVFAPQRQIEWMTSEGQPATLLTLDEEGQETRANAEHMEYRLQEELAILTRHAVVWQGEDEIRGDRIEYFLNTEQMQVYGGPTGRFQGVFKPREEAEAAP</sequence>